<evidence type="ECO:0000313" key="3">
    <source>
        <dbReference type="Proteomes" id="UP000006008"/>
    </source>
</evidence>
<evidence type="ECO:0000313" key="2">
    <source>
        <dbReference type="EMBL" id="EHB93507.1"/>
    </source>
</evidence>
<dbReference type="RefSeq" id="WP_009133084.1">
    <property type="nucleotide sequence ID" value="NZ_CP102250.1"/>
</dbReference>
<dbReference type="PATRIC" id="fig|742725.3.peg.317"/>
<dbReference type="AlphaFoldDB" id="G5H5R8"/>
<reference evidence="2 3" key="1">
    <citation type="submission" date="2011-08" db="EMBL/GenBank/DDBJ databases">
        <title>The Genome Sequence of Alistipes indistinctus YIT 12060.</title>
        <authorList>
            <consortium name="The Broad Institute Genome Sequencing Platform"/>
            <person name="Earl A."/>
            <person name="Ward D."/>
            <person name="Feldgarden M."/>
            <person name="Gevers D."/>
            <person name="Morotomi M."/>
            <person name="Young S.K."/>
            <person name="Zeng Q."/>
            <person name="Gargeya S."/>
            <person name="Fitzgerald M."/>
            <person name="Haas B."/>
            <person name="Abouelleil A."/>
            <person name="Alvarado L."/>
            <person name="Arachchi H.M."/>
            <person name="Berlin A."/>
            <person name="Brown A."/>
            <person name="Chapman S.B."/>
            <person name="Chen Z."/>
            <person name="Dunbar C."/>
            <person name="Freedman E."/>
            <person name="Gearin G."/>
            <person name="Gellesch M."/>
            <person name="Goldberg J."/>
            <person name="Griggs A."/>
            <person name="Gujja S."/>
            <person name="Heiman D."/>
            <person name="Howarth C."/>
            <person name="Larson L."/>
            <person name="Lui A."/>
            <person name="MacDonald P.J.P."/>
            <person name="Montmayeur A."/>
            <person name="Murphy C."/>
            <person name="Neiman D."/>
            <person name="Pearson M."/>
            <person name="Priest M."/>
            <person name="Roberts A."/>
            <person name="Saif S."/>
            <person name="Shea T."/>
            <person name="Shenoy N."/>
            <person name="Sisk P."/>
            <person name="Stolte C."/>
            <person name="Sykes S."/>
            <person name="Wortman J."/>
            <person name="Nusbaum C."/>
            <person name="Birren B."/>
        </authorList>
    </citation>
    <scope>NUCLEOTIDE SEQUENCE [LARGE SCALE GENOMIC DNA]</scope>
    <source>
        <strain evidence="2 3">YIT 12060</strain>
    </source>
</reference>
<dbReference type="GeneID" id="92816700"/>
<keyword evidence="1" id="KW-0812">Transmembrane</keyword>
<dbReference type="STRING" id="742725.HMPREF9450_00278"/>
<accession>G5H5R8</accession>
<sequence length="158" mass="17648">MTWPQILYLLPVVPATVLAVADLRHRTIPMNWLVAFGLCVPLPSVFLSSAGTILYNILTNTLLLGWVFGGVWIYLKLRCRRPGNLFRQYVGSGDLVFALLLTPFAPLPQYLLLLLGGCMGGLAYWIGVRIAVRYSATIPLVTFFSLAFIVCTLYRLIR</sequence>
<name>G5H5R8_9BACT</name>
<organism evidence="2 3">
    <name type="scientific">Alistipes indistinctus YIT 12060</name>
    <dbReference type="NCBI Taxonomy" id="742725"/>
    <lineage>
        <taxon>Bacteria</taxon>
        <taxon>Pseudomonadati</taxon>
        <taxon>Bacteroidota</taxon>
        <taxon>Bacteroidia</taxon>
        <taxon>Bacteroidales</taxon>
        <taxon>Rikenellaceae</taxon>
        <taxon>Alistipes</taxon>
    </lineage>
</organism>
<evidence type="ECO:0008006" key="4">
    <source>
        <dbReference type="Google" id="ProtNLM"/>
    </source>
</evidence>
<proteinExistence type="predicted"/>
<feature type="transmembrane region" description="Helical" evidence="1">
    <location>
        <begin position="95"/>
        <end position="126"/>
    </location>
</feature>
<comment type="caution">
    <text evidence="2">The sequence shown here is derived from an EMBL/GenBank/DDBJ whole genome shotgun (WGS) entry which is preliminary data.</text>
</comment>
<dbReference type="EMBL" id="ADLD01000003">
    <property type="protein sequence ID" value="EHB93507.1"/>
    <property type="molecule type" value="Genomic_DNA"/>
</dbReference>
<feature type="transmembrane region" description="Helical" evidence="1">
    <location>
        <begin position="30"/>
        <end position="47"/>
    </location>
</feature>
<keyword evidence="1" id="KW-1133">Transmembrane helix</keyword>
<protein>
    <recommendedName>
        <fullName evidence="4">Prepilin type IV endopeptidase peptidase domain-containing protein</fullName>
    </recommendedName>
</protein>
<dbReference type="eggNOG" id="ENOG50344C0">
    <property type="taxonomic scope" value="Bacteria"/>
</dbReference>
<feature type="transmembrane region" description="Helical" evidence="1">
    <location>
        <begin position="53"/>
        <end position="75"/>
    </location>
</feature>
<evidence type="ECO:0000256" key="1">
    <source>
        <dbReference type="SAM" id="Phobius"/>
    </source>
</evidence>
<dbReference type="OrthoDB" id="1099278at2"/>
<feature type="transmembrane region" description="Helical" evidence="1">
    <location>
        <begin position="6"/>
        <end position="23"/>
    </location>
</feature>
<keyword evidence="3" id="KW-1185">Reference proteome</keyword>
<dbReference type="Proteomes" id="UP000006008">
    <property type="component" value="Unassembled WGS sequence"/>
</dbReference>
<gene>
    <name evidence="2" type="ORF">HMPREF9450_00278</name>
</gene>
<feature type="transmembrane region" description="Helical" evidence="1">
    <location>
        <begin position="138"/>
        <end position="157"/>
    </location>
</feature>
<dbReference type="HOGENOM" id="CLU_1665728_0_0_10"/>
<keyword evidence="1" id="KW-0472">Membrane</keyword>